<dbReference type="InterPro" id="IPR028082">
    <property type="entry name" value="Peripla_BP_I"/>
</dbReference>
<dbReference type="InterPro" id="IPR053714">
    <property type="entry name" value="Iso_Racemase_Enz_sf"/>
</dbReference>
<feature type="region of interest" description="Disordered" evidence="1">
    <location>
        <begin position="1"/>
        <end position="46"/>
    </location>
</feature>
<dbReference type="PIRSF" id="PIRSF015736">
    <property type="entry name" value="MI"/>
    <property type="match status" value="1"/>
</dbReference>
<dbReference type="RefSeq" id="WP_344884017.1">
    <property type="nucleotide sequence ID" value="NZ_BAABCJ010000005.1"/>
</dbReference>
<dbReference type="PANTHER" id="PTHR40267:SF1">
    <property type="entry name" value="BLR3294 PROTEIN"/>
    <property type="match status" value="1"/>
</dbReference>
<dbReference type="PANTHER" id="PTHR40267">
    <property type="entry name" value="BLR3294 PROTEIN"/>
    <property type="match status" value="1"/>
</dbReference>
<sequence length="278" mass="29564">MNRTLETESTRTTSTGATSTETTNSETTTSSATEAPGPISAARPRRIGMIVPSSNTCLEPQTYRMLADRADVTVHSSRIPVTRIALDSGSDQQFDVAGMRAAAELLATADVDVIAWNGTSGSWLGPDHDRAIAAEITAATGIPATTSTLAYLEAFAEFGLRRMGLVTPYTRDVNSAVAEAYAREGLEVVGERHWGLSDNESFARVAPEDLLPVSRELAAEGPDALVYLCTNLYGAPAVERLEAETGVPVLDSVAVTLWHCLKLAGAEGLDPRWGRLLS</sequence>
<dbReference type="Proteomes" id="UP001501536">
    <property type="component" value="Unassembled WGS sequence"/>
</dbReference>
<dbReference type="Pfam" id="PF17645">
    <property type="entry name" value="Amdase"/>
    <property type="match status" value="1"/>
</dbReference>
<keyword evidence="3" id="KW-1185">Reference proteome</keyword>
<dbReference type="Gene3D" id="3.40.50.12500">
    <property type="match status" value="1"/>
</dbReference>
<evidence type="ECO:0000256" key="1">
    <source>
        <dbReference type="SAM" id="MobiDB-lite"/>
    </source>
</evidence>
<evidence type="ECO:0000313" key="3">
    <source>
        <dbReference type="Proteomes" id="UP001501536"/>
    </source>
</evidence>
<dbReference type="SUPFAM" id="SSF53822">
    <property type="entry name" value="Periplasmic binding protein-like I"/>
    <property type="match status" value="1"/>
</dbReference>
<protein>
    <submittedName>
        <fullName evidence="2">Aspartate/glutamate racemase family protein</fullName>
    </submittedName>
</protein>
<gene>
    <name evidence="2" type="ORF">GCM10022377_20770</name>
</gene>
<feature type="compositionally biased region" description="Low complexity" evidence="1">
    <location>
        <begin position="10"/>
        <end position="35"/>
    </location>
</feature>
<evidence type="ECO:0000313" key="2">
    <source>
        <dbReference type="EMBL" id="GAA3706860.1"/>
    </source>
</evidence>
<dbReference type="InterPro" id="IPR026286">
    <property type="entry name" value="MaiA/AMDase"/>
</dbReference>
<reference evidence="3" key="1">
    <citation type="journal article" date="2019" name="Int. J. Syst. Evol. Microbiol.">
        <title>The Global Catalogue of Microorganisms (GCM) 10K type strain sequencing project: providing services to taxonomists for standard genome sequencing and annotation.</title>
        <authorList>
            <consortium name="The Broad Institute Genomics Platform"/>
            <consortium name="The Broad Institute Genome Sequencing Center for Infectious Disease"/>
            <person name="Wu L."/>
            <person name="Ma J."/>
        </authorList>
    </citation>
    <scope>NUCLEOTIDE SEQUENCE [LARGE SCALE GENOMIC DNA]</scope>
    <source>
        <strain evidence="3">JCM 16961</strain>
    </source>
</reference>
<proteinExistence type="predicted"/>
<name>A0ABP7DNF7_9MICC</name>
<accession>A0ABP7DNF7</accession>
<dbReference type="EMBL" id="BAABCJ010000005">
    <property type="protein sequence ID" value="GAA3706860.1"/>
    <property type="molecule type" value="Genomic_DNA"/>
</dbReference>
<comment type="caution">
    <text evidence="2">The sequence shown here is derived from an EMBL/GenBank/DDBJ whole genome shotgun (WGS) entry which is preliminary data.</text>
</comment>
<organism evidence="2 3">
    <name type="scientific">Zhihengliuella alba</name>
    <dbReference type="NCBI Taxonomy" id="547018"/>
    <lineage>
        <taxon>Bacteria</taxon>
        <taxon>Bacillati</taxon>
        <taxon>Actinomycetota</taxon>
        <taxon>Actinomycetes</taxon>
        <taxon>Micrococcales</taxon>
        <taxon>Micrococcaceae</taxon>
        <taxon>Zhihengliuella</taxon>
    </lineage>
</organism>